<dbReference type="Pfam" id="PF00950">
    <property type="entry name" value="ABC-3"/>
    <property type="match status" value="1"/>
</dbReference>
<feature type="transmembrane region" description="Helical" evidence="6">
    <location>
        <begin position="13"/>
        <end position="37"/>
    </location>
</feature>
<feature type="transmembrane region" description="Helical" evidence="6">
    <location>
        <begin position="134"/>
        <end position="157"/>
    </location>
</feature>
<keyword evidence="5 6" id="KW-0472">Membrane</keyword>
<keyword evidence="3 6" id="KW-0812">Transmembrane</keyword>
<dbReference type="GO" id="GO:0055085">
    <property type="term" value="P:transmembrane transport"/>
    <property type="evidence" value="ECO:0007669"/>
    <property type="project" value="InterPro"/>
</dbReference>
<dbReference type="GO" id="GO:0043190">
    <property type="term" value="C:ATP-binding cassette (ABC) transporter complex"/>
    <property type="evidence" value="ECO:0007669"/>
    <property type="project" value="InterPro"/>
</dbReference>
<organism evidence="7">
    <name type="scientific">freshwater metagenome</name>
    <dbReference type="NCBI Taxonomy" id="449393"/>
    <lineage>
        <taxon>unclassified sequences</taxon>
        <taxon>metagenomes</taxon>
        <taxon>ecological metagenomes</taxon>
    </lineage>
</organism>
<dbReference type="PANTHER" id="PTHR30477:SF13">
    <property type="entry name" value="IRON TRANSPORT SYSTEM MEMBRANE PROTEIN HI_0360-RELATED"/>
    <property type="match status" value="1"/>
</dbReference>
<comment type="subcellular location">
    <subcellularLocation>
        <location evidence="1">Membrane</location>
        <topology evidence="1">Multi-pass membrane protein</topology>
    </subcellularLocation>
</comment>
<dbReference type="InterPro" id="IPR037294">
    <property type="entry name" value="ABC_BtuC-like"/>
</dbReference>
<dbReference type="PANTHER" id="PTHR30477">
    <property type="entry name" value="ABC-TRANSPORTER METAL-BINDING PROTEIN"/>
    <property type="match status" value="1"/>
</dbReference>
<dbReference type="GO" id="GO:0010043">
    <property type="term" value="P:response to zinc ion"/>
    <property type="evidence" value="ECO:0007669"/>
    <property type="project" value="TreeGrafter"/>
</dbReference>
<proteinExistence type="inferred from homology"/>
<dbReference type="SUPFAM" id="SSF81345">
    <property type="entry name" value="ABC transporter involved in vitamin B12 uptake, BtuC"/>
    <property type="match status" value="1"/>
</dbReference>
<feature type="transmembrane region" description="Helical" evidence="6">
    <location>
        <begin position="58"/>
        <end position="83"/>
    </location>
</feature>
<feature type="transmembrane region" description="Helical" evidence="6">
    <location>
        <begin position="217"/>
        <end position="238"/>
    </location>
</feature>
<dbReference type="AlphaFoldDB" id="A0A6J7EFB7"/>
<accession>A0A6J7EFB7</accession>
<sequence length="277" mass="27216">MIGWITDPFGEPIVLRGAVELVLLGVLSGGLGCWIVLSGVSSTAESLSHGMLPGLVGAALLGIPLLLGGAVGLVVAAVAIALVQRSPLTPDVATSVVITGLLGAGVLLGLSPSAPAGLGSLLFGDLLGVSDLDLALAAALGVVVTLLLFLLHPTLLLTGFDRLNATALGRSPARLDLVLAVLLALATLVAVQALGTLLVVAMLVGPAATARLVSRRVAPMMLLAVAIAVVASVAGLAASYHANLAAGACVVLALAAAFCMTLAGRGIAHVVLARSAA</sequence>
<evidence type="ECO:0000256" key="1">
    <source>
        <dbReference type="ARBA" id="ARBA00004141"/>
    </source>
</evidence>
<evidence type="ECO:0000256" key="3">
    <source>
        <dbReference type="ARBA" id="ARBA00022692"/>
    </source>
</evidence>
<dbReference type="Gene3D" id="1.10.3470.10">
    <property type="entry name" value="ABC transporter involved in vitamin B12 uptake, BtuC"/>
    <property type="match status" value="1"/>
</dbReference>
<feature type="transmembrane region" description="Helical" evidence="6">
    <location>
        <begin position="95"/>
        <end position="122"/>
    </location>
</feature>
<feature type="transmembrane region" description="Helical" evidence="6">
    <location>
        <begin position="177"/>
        <end position="205"/>
    </location>
</feature>
<protein>
    <submittedName>
        <fullName evidence="7">Unannotated protein</fullName>
    </submittedName>
</protein>
<evidence type="ECO:0000256" key="6">
    <source>
        <dbReference type="SAM" id="Phobius"/>
    </source>
</evidence>
<reference evidence="7" key="1">
    <citation type="submission" date="2020-05" db="EMBL/GenBank/DDBJ databases">
        <authorList>
            <person name="Chiriac C."/>
            <person name="Salcher M."/>
            <person name="Ghai R."/>
            <person name="Kavagutti S V."/>
        </authorList>
    </citation>
    <scope>NUCLEOTIDE SEQUENCE</scope>
</reference>
<keyword evidence="4 6" id="KW-1133">Transmembrane helix</keyword>
<evidence type="ECO:0000256" key="4">
    <source>
        <dbReference type="ARBA" id="ARBA00022989"/>
    </source>
</evidence>
<dbReference type="InterPro" id="IPR001626">
    <property type="entry name" value="ABC_TroCD"/>
</dbReference>
<comment type="similarity">
    <text evidence="2">Belongs to the ABC-3 integral membrane protein family.</text>
</comment>
<feature type="transmembrane region" description="Helical" evidence="6">
    <location>
        <begin position="244"/>
        <end position="264"/>
    </location>
</feature>
<gene>
    <name evidence="7" type="ORF">UFOPK3423_01264</name>
</gene>
<evidence type="ECO:0000256" key="5">
    <source>
        <dbReference type="ARBA" id="ARBA00023136"/>
    </source>
</evidence>
<name>A0A6J7EFB7_9ZZZZ</name>
<dbReference type="EMBL" id="CAFBLQ010000156">
    <property type="protein sequence ID" value="CAB4880015.1"/>
    <property type="molecule type" value="Genomic_DNA"/>
</dbReference>
<evidence type="ECO:0000313" key="7">
    <source>
        <dbReference type="EMBL" id="CAB4880015.1"/>
    </source>
</evidence>
<evidence type="ECO:0000256" key="2">
    <source>
        <dbReference type="ARBA" id="ARBA00008034"/>
    </source>
</evidence>